<evidence type="ECO:0000256" key="1">
    <source>
        <dbReference type="SAM" id="MobiDB-lite"/>
    </source>
</evidence>
<feature type="compositionally biased region" description="Low complexity" evidence="1">
    <location>
        <begin position="45"/>
        <end position="62"/>
    </location>
</feature>
<keyword evidence="3" id="KW-1185">Reference proteome</keyword>
<organism evidence="2 3">
    <name type="scientific">Datura stramonium</name>
    <name type="common">Jimsonweed</name>
    <name type="synonym">Common thornapple</name>
    <dbReference type="NCBI Taxonomy" id="4076"/>
    <lineage>
        <taxon>Eukaryota</taxon>
        <taxon>Viridiplantae</taxon>
        <taxon>Streptophyta</taxon>
        <taxon>Embryophyta</taxon>
        <taxon>Tracheophyta</taxon>
        <taxon>Spermatophyta</taxon>
        <taxon>Magnoliopsida</taxon>
        <taxon>eudicotyledons</taxon>
        <taxon>Gunneridae</taxon>
        <taxon>Pentapetalae</taxon>
        <taxon>asterids</taxon>
        <taxon>lamiids</taxon>
        <taxon>Solanales</taxon>
        <taxon>Solanaceae</taxon>
        <taxon>Solanoideae</taxon>
        <taxon>Datureae</taxon>
        <taxon>Datura</taxon>
    </lineage>
</organism>
<reference evidence="2 3" key="1">
    <citation type="journal article" date="2021" name="BMC Genomics">
        <title>Datura genome reveals duplications of psychoactive alkaloid biosynthetic genes and high mutation rate following tissue culture.</title>
        <authorList>
            <person name="Rajewski A."/>
            <person name="Carter-House D."/>
            <person name="Stajich J."/>
            <person name="Litt A."/>
        </authorList>
    </citation>
    <scope>NUCLEOTIDE SEQUENCE [LARGE SCALE GENOMIC DNA]</scope>
    <source>
        <strain evidence="2">AR-01</strain>
    </source>
</reference>
<feature type="compositionally biased region" description="Acidic residues" evidence="1">
    <location>
        <begin position="88"/>
        <end position="107"/>
    </location>
</feature>
<gene>
    <name evidence="2" type="ORF">HAX54_001443</name>
</gene>
<dbReference type="Proteomes" id="UP000823775">
    <property type="component" value="Unassembled WGS sequence"/>
</dbReference>
<proteinExistence type="predicted"/>
<accession>A0ABS8WQQ8</accession>
<comment type="caution">
    <text evidence="2">The sequence shown here is derived from an EMBL/GenBank/DDBJ whole genome shotgun (WGS) entry which is preliminary data.</text>
</comment>
<protein>
    <submittedName>
        <fullName evidence="2">Uncharacterized protein</fullName>
    </submittedName>
</protein>
<feature type="region of interest" description="Disordered" evidence="1">
    <location>
        <begin position="45"/>
        <end position="107"/>
    </location>
</feature>
<sequence>MLTIVEAIKARAKDIEIDLLAVYNTRPLTILLSLPLRDLLVKNSQPPTISSRISPIIDSSNSAHSLNQSPPKGLTLPRVPSKMSLREEEGEIDEGDLPVEDDLDMDL</sequence>
<evidence type="ECO:0000313" key="3">
    <source>
        <dbReference type="Proteomes" id="UP000823775"/>
    </source>
</evidence>
<dbReference type="EMBL" id="JACEIK010010569">
    <property type="protein sequence ID" value="MCE3215247.1"/>
    <property type="molecule type" value="Genomic_DNA"/>
</dbReference>
<evidence type="ECO:0000313" key="2">
    <source>
        <dbReference type="EMBL" id="MCE3215247.1"/>
    </source>
</evidence>
<name>A0ABS8WQQ8_DATST</name>